<organism evidence="1 2">
    <name type="scientific">Xanthomonas hortorum</name>
    <dbReference type="NCBI Taxonomy" id="56454"/>
    <lineage>
        <taxon>Bacteria</taxon>
        <taxon>Pseudomonadati</taxon>
        <taxon>Pseudomonadota</taxon>
        <taxon>Gammaproteobacteria</taxon>
        <taxon>Lysobacterales</taxon>
        <taxon>Lysobacteraceae</taxon>
        <taxon>Xanthomonas</taxon>
    </lineage>
</organism>
<dbReference type="RefSeq" id="WP_268213380.1">
    <property type="nucleotide sequence ID" value="NZ_CP107241.1"/>
</dbReference>
<dbReference type="Proteomes" id="UP001164737">
    <property type="component" value="Chromosome"/>
</dbReference>
<dbReference type="AlphaFoldDB" id="A0AA47ES77"/>
<sequence>MKINNKAMRRIDHSLGRMYKGIGPIKFSKEAEDSRDALARMIQLSRHRILEFTEAGFSEFKDIVKNIHSMQILGQDASYSDIWRATKSVIESLLSEDQRPDDGSELVQLVREKIAPDVIKRSFAISVYGIHLEANQPVKLGDFTLIPPTMESLRAVGLPVDIEHLPNSKDNLVSRSIANLGQDPLIVGQVTGTSEVAEARFRSRAELLMGLLAVFVGANYENGATGFRFGIRYSSETALGKATYFSWTEHSEEATFHMVFASGQLLKLNDFEEKLFDQGLFERGIRAIEMESRNELEEAMVKALYWFWDAQRDVVPVMQFVKYWSCVETFFSTKESVVRSVSTGLATVLVAGGGDFFRPDEYVSLKRRITKLYAMRCRALHGASYQHVTSRDVADMSQWTAWMLLIMTSLLQRGYSSPESVKFQTERLDAILMRGVAAQHPTSDEAS</sequence>
<dbReference type="EMBL" id="CP107241">
    <property type="protein sequence ID" value="WAH64373.1"/>
    <property type="molecule type" value="Genomic_DNA"/>
</dbReference>
<evidence type="ECO:0000313" key="1">
    <source>
        <dbReference type="EMBL" id="WAH64373.1"/>
    </source>
</evidence>
<gene>
    <name evidence="1" type="ORF">OEG85_23835</name>
</gene>
<name>A0AA47ES77_9XANT</name>
<evidence type="ECO:0000313" key="2">
    <source>
        <dbReference type="Proteomes" id="UP001164737"/>
    </source>
</evidence>
<evidence type="ECO:0008006" key="3">
    <source>
        <dbReference type="Google" id="ProtNLM"/>
    </source>
</evidence>
<accession>A0AA47ES77</accession>
<protein>
    <recommendedName>
        <fullName evidence="3">Apea-like HEPN domain-containing protein</fullName>
    </recommendedName>
</protein>
<proteinExistence type="predicted"/>
<reference evidence="1" key="1">
    <citation type="submission" date="2022-10" db="EMBL/GenBank/DDBJ databases">
        <title>Complete genome sequence resource for Xanthomonas hortorum isolated from Greek Oregano.</title>
        <authorList>
            <person name="Gonzalez-Tobon J."/>
            <person name="Helmann T.C."/>
            <person name="Daughtrey M."/>
            <person name="Stodghill P.V."/>
            <person name="Filiatrault M.J."/>
        </authorList>
    </citation>
    <scope>NUCLEOTIDE SEQUENCE</scope>
    <source>
        <strain evidence="1">Oregano 108</strain>
    </source>
</reference>